<reference evidence="1" key="1">
    <citation type="submission" date="2020-07" db="EMBL/GenBank/DDBJ databases">
        <title>Multicomponent nature underlies the extraordinary mechanical properties of spider dragline silk.</title>
        <authorList>
            <person name="Kono N."/>
            <person name="Nakamura H."/>
            <person name="Mori M."/>
            <person name="Yoshida Y."/>
            <person name="Ohtoshi R."/>
            <person name="Malay A.D."/>
            <person name="Moran D.A.P."/>
            <person name="Tomita M."/>
            <person name="Numata K."/>
            <person name="Arakawa K."/>
        </authorList>
    </citation>
    <scope>NUCLEOTIDE SEQUENCE</scope>
</reference>
<organism evidence="1 2">
    <name type="scientific">Trichonephila clavata</name>
    <name type="common">Joro spider</name>
    <name type="synonym">Nephila clavata</name>
    <dbReference type="NCBI Taxonomy" id="2740835"/>
    <lineage>
        <taxon>Eukaryota</taxon>
        <taxon>Metazoa</taxon>
        <taxon>Ecdysozoa</taxon>
        <taxon>Arthropoda</taxon>
        <taxon>Chelicerata</taxon>
        <taxon>Arachnida</taxon>
        <taxon>Araneae</taxon>
        <taxon>Araneomorphae</taxon>
        <taxon>Entelegynae</taxon>
        <taxon>Araneoidea</taxon>
        <taxon>Nephilidae</taxon>
        <taxon>Trichonephila</taxon>
    </lineage>
</organism>
<protein>
    <submittedName>
        <fullName evidence="1">Uncharacterized protein</fullName>
    </submittedName>
</protein>
<evidence type="ECO:0000313" key="1">
    <source>
        <dbReference type="EMBL" id="GFQ80579.1"/>
    </source>
</evidence>
<dbReference type="AlphaFoldDB" id="A0A8X6FJH6"/>
<dbReference type="OrthoDB" id="8372726at2759"/>
<sequence length="74" mass="8086">MAPSCREQVKRVLPTTVKEFQGYPVIGVPFSNYDGEVAAIQSAESQLENCNDPVKAVFLADSQAAIRNLSRNSE</sequence>
<dbReference type="EMBL" id="BMAO01012314">
    <property type="protein sequence ID" value="GFQ80579.1"/>
    <property type="molecule type" value="Genomic_DNA"/>
</dbReference>
<evidence type="ECO:0000313" key="2">
    <source>
        <dbReference type="Proteomes" id="UP000887116"/>
    </source>
</evidence>
<proteinExistence type="predicted"/>
<dbReference type="Proteomes" id="UP000887116">
    <property type="component" value="Unassembled WGS sequence"/>
</dbReference>
<keyword evidence="2" id="KW-1185">Reference proteome</keyword>
<gene>
    <name evidence="1" type="ORF">TNCT_554101</name>
</gene>
<name>A0A8X6FJH6_TRICU</name>
<comment type="caution">
    <text evidence="1">The sequence shown here is derived from an EMBL/GenBank/DDBJ whole genome shotgun (WGS) entry which is preliminary data.</text>
</comment>
<accession>A0A8X6FJH6</accession>